<protein>
    <submittedName>
        <fullName evidence="2">Uncharacterized protein</fullName>
    </submittedName>
</protein>
<evidence type="ECO:0000313" key="2">
    <source>
        <dbReference type="EMBL" id="BDA63298.1"/>
    </source>
</evidence>
<dbReference type="EMBL" id="AP025017">
    <property type="protein sequence ID" value="BDA63298.1"/>
    <property type="molecule type" value="Genomic_DNA"/>
</dbReference>
<dbReference type="Proteomes" id="UP000824496">
    <property type="component" value="Chromosome"/>
</dbReference>
<feature type="compositionally biased region" description="Basic and acidic residues" evidence="1">
    <location>
        <begin position="54"/>
        <end position="70"/>
    </location>
</feature>
<feature type="region of interest" description="Disordered" evidence="1">
    <location>
        <begin position="45"/>
        <end position="70"/>
    </location>
</feature>
<sequence>MRQSAYPIKSRAAVPGAVAQVLSGAACGAPPVRVGGEEAAALGASTPTLPCPGREQELHEGSHEGSWEKA</sequence>
<evidence type="ECO:0000313" key="3">
    <source>
        <dbReference type="Proteomes" id="UP000824496"/>
    </source>
</evidence>
<proteinExistence type="predicted"/>
<name>A0ABN6K1Q6_9ACTO</name>
<keyword evidence="3" id="KW-1185">Reference proteome</keyword>
<evidence type="ECO:0000256" key="1">
    <source>
        <dbReference type="SAM" id="MobiDB-lite"/>
    </source>
</evidence>
<reference evidence="2 3" key="1">
    <citation type="submission" date="2021-08" db="EMBL/GenBank/DDBJ databases">
        <title>Whole genome sequence of novel Actinomyces species strain MAS-1.</title>
        <authorList>
            <person name="Saito M."/>
            <person name="Kuwahara N."/>
            <person name="Takizawa T."/>
            <person name="Gotouda H."/>
            <person name="Ochiai T."/>
        </authorList>
    </citation>
    <scope>NUCLEOTIDE SEQUENCE [LARGE SCALE GENOMIC DNA]</scope>
    <source>
        <strain evidence="2 3">MAS-1</strain>
    </source>
</reference>
<organism evidence="2 3">
    <name type="scientific">Actinomyces capricornis</name>
    <dbReference type="NCBI Taxonomy" id="2755559"/>
    <lineage>
        <taxon>Bacteria</taxon>
        <taxon>Bacillati</taxon>
        <taxon>Actinomycetota</taxon>
        <taxon>Actinomycetes</taxon>
        <taxon>Actinomycetales</taxon>
        <taxon>Actinomycetaceae</taxon>
        <taxon>Actinomyces</taxon>
    </lineage>
</organism>
<accession>A0ABN6K1Q6</accession>
<gene>
    <name evidence="2" type="ORF">MANAM107_01320</name>
</gene>
<dbReference type="PROSITE" id="PS51257">
    <property type="entry name" value="PROKAR_LIPOPROTEIN"/>
    <property type="match status" value="1"/>
</dbReference>